<gene>
    <name evidence="2" type="ORF">SAMN04489747_1812</name>
</gene>
<evidence type="ECO:0000313" key="3">
    <source>
        <dbReference type="Proteomes" id="UP000198546"/>
    </source>
</evidence>
<dbReference type="Proteomes" id="UP000198546">
    <property type="component" value="Chromosome i"/>
</dbReference>
<evidence type="ECO:0000256" key="1">
    <source>
        <dbReference type="SAM" id="Phobius"/>
    </source>
</evidence>
<feature type="transmembrane region" description="Helical" evidence="1">
    <location>
        <begin position="98"/>
        <end position="119"/>
    </location>
</feature>
<feature type="transmembrane region" description="Helical" evidence="1">
    <location>
        <begin position="125"/>
        <end position="146"/>
    </location>
</feature>
<accession>A0A1G6XU59</accession>
<protein>
    <submittedName>
        <fullName evidence="2">Uncharacterized protein</fullName>
    </submittedName>
</protein>
<sequence>METTAAGSQPTPEEARRSLELAAAEEEATLNPPVPGWYYPLLAGLLLVICVLNAVEDPVGPLRVVVAVAVVALAVTVAALVGRMTFHRPGYRRLHIRWVAVLPGGLVALALAVAALLLQDVVGRWVWVVAGVALAVLVLLPGLAYWRRYPRA</sequence>
<name>A0A1G6XU59_9ACTN</name>
<keyword evidence="3" id="KW-1185">Reference proteome</keyword>
<dbReference type="EMBL" id="LT629688">
    <property type="protein sequence ID" value="SDD81744.1"/>
    <property type="molecule type" value="Genomic_DNA"/>
</dbReference>
<organism evidence="2 3">
    <name type="scientific">Auraticoccus monumenti</name>
    <dbReference type="NCBI Taxonomy" id="675864"/>
    <lineage>
        <taxon>Bacteria</taxon>
        <taxon>Bacillati</taxon>
        <taxon>Actinomycetota</taxon>
        <taxon>Actinomycetes</taxon>
        <taxon>Propionibacteriales</taxon>
        <taxon>Propionibacteriaceae</taxon>
        <taxon>Auraticoccus</taxon>
    </lineage>
</organism>
<feature type="transmembrane region" description="Helical" evidence="1">
    <location>
        <begin position="61"/>
        <end position="86"/>
    </location>
</feature>
<dbReference type="AlphaFoldDB" id="A0A1G6XU59"/>
<keyword evidence="1" id="KW-0472">Membrane</keyword>
<evidence type="ECO:0000313" key="2">
    <source>
        <dbReference type="EMBL" id="SDD81744.1"/>
    </source>
</evidence>
<dbReference type="STRING" id="675864.SAMN04489747_1812"/>
<proteinExistence type="predicted"/>
<keyword evidence="1" id="KW-1133">Transmembrane helix</keyword>
<dbReference type="RefSeq" id="WP_157677038.1">
    <property type="nucleotide sequence ID" value="NZ_LT629688.1"/>
</dbReference>
<feature type="transmembrane region" description="Helical" evidence="1">
    <location>
        <begin position="37"/>
        <end position="55"/>
    </location>
</feature>
<reference evidence="2 3" key="1">
    <citation type="submission" date="2016-10" db="EMBL/GenBank/DDBJ databases">
        <authorList>
            <person name="de Groot N.N."/>
        </authorList>
    </citation>
    <scope>NUCLEOTIDE SEQUENCE [LARGE SCALE GENOMIC DNA]</scope>
    <source>
        <strain evidence="2 3">MON 2.2</strain>
    </source>
</reference>
<keyword evidence="1" id="KW-0812">Transmembrane</keyword>